<evidence type="ECO:0000256" key="4">
    <source>
        <dbReference type="PROSITE-ProRule" id="PRU01024"/>
    </source>
</evidence>
<dbReference type="Gene3D" id="3.40.50.150">
    <property type="entry name" value="Vaccinia Virus protein VP39"/>
    <property type="match status" value="1"/>
</dbReference>
<sequence length="401" mass="42635">MTETNEILRIAAKGDGVTADGRHVPFAAPGDVLQADGTLEPGPHRAQPPCRHFGTCGGCQLQHCDSQAIARYVGERVAFAAQGQGVAIGEMLAPHLSPPRSRRRCTLHAASAGGKPLLGFRQAGSHRIVDMRECHILRPELFALVPPLRTLLAARKERLSAKIELTLTDQGVDCAIAGLAVEGLAATEAMLAFAQQNGLARLTLDHGYGPEPVWEPEPVTVSPAGVPVGFPSGGFLQATADGEKALTQIAGDWLSGARFVADLFSGLGTFAFALSRESKVLAVEAARDAHLACKSAAARTGGAVHAMHRDLFRNPLQPEELNRFDAVLLDPPRAGAREQVARLAESTVPRIVYVSCNPASWARDAARLVAAGYRLEAAKPVGQFVWSTHVELASLFVRERG</sequence>
<dbReference type="PANTHER" id="PTHR11061">
    <property type="entry name" value="RNA M5U METHYLTRANSFERASE"/>
    <property type="match status" value="1"/>
</dbReference>
<feature type="binding site" evidence="4">
    <location>
        <position position="330"/>
    </location>
    <ligand>
        <name>S-adenosyl-L-methionine</name>
        <dbReference type="ChEBI" id="CHEBI:59789"/>
    </ligand>
</feature>
<dbReference type="Gene3D" id="2.40.50.1070">
    <property type="match status" value="1"/>
</dbReference>
<feature type="binding site" evidence="4">
    <location>
        <position position="284"/>
    </location>
    <ligand>
        <name>S-adenosyl-L-methionine</name>
        <dbReference type="ChEBI" id="CHEBI:59789"/>
    </ligand>
</feature>
<feature type="binding site" evidence="4">
    <location>
        <position position="237"/>
    </location>
    <ligand>
        <name>S-adenosyl-L-methionine</name>
        <dbReference type="ChEBI" id="CHEBI:59789"/>
    </ligand>
</feature>
<gene>
    <name evidence="6" type="ORF">V5F89_08515</name>
</gene>
<dbReference type="GO" id="GO:0008168">
    <property type="term" value="F:methyltransferase activity"/>
    <property type="evidence" value="ECO:0007669"/>
    <property type="project" value="UniProtKB-KW"/>
</dbReference>
<feature type="binding site" evidence="4">
    <location>
        <position position="264"/>
    </location>
    <ligand>
        <name>S-adenosyl-L-methionine</name>
        <dbReference type="ChEBI" id="CHEBI:59789"/>
    </ligand>
</feature>
<evidence type="ECO:0000256" key="3">
    <source>
        <dbReference type="ARBA" id="ARBA00022691"/>
    </source>
</evidence>
<feature type="active site" evidence="5">
    <location>
        <position position="356"/>
    </location>
</feature>
<dbReference type="PANTHER" id="PTHR11061:SF49">
    <property type="entry name" value="23S RRNA (URACIL(1939)-C(5))-METHYLTRANSFERASE RLMD"/>
    <property type="match status" value="1"/>
</dbReference>
<dbReference type="PROSITE" id="PS51687">
    <property type="entry name" value="SAM_MT_RNA_M5U"/>
    <property type="match status" value="1"/>
</dbReference>
<reference evidence="6 7" key="1">
    <citation type="submission" date="2024-02" db="EMBL/GenBank/DDBJ databases">
        <title>The whole genome sequence of five bacterial samples isolated from Abu Dhabi Sabkha-shore region.</title>
        <authorList>
            <person name="Sudalaimuthuasari N."/>
            <person name="Sarfraz B."/>
            <person name="Tuyisabe J.D."/>
            <person name="Mugisha Ntwali L.D.M."/>
            <person name="Ali A.I.A.A."/>
            <person name="Almansoori S.Z.A."/>
            <person name="Alajami H.S.A."/>
            <person name="Almeqbaali A.A.S."/>
            <person name="Kundu B."/>
            <person name="Saeed E.E."/>
            <person name="Sukumarinath V."/>
            <person name="Mishra A.K."/>
            <person name="Hazzouri K.M."/>
            <person name="Almaskari R."/>
            <person name="Sharma A.K."/>
            <person name="Amiri K.M.A."/>
        </authorList>
    </citation>
    <scope>NUCLEOTIDE SEQUENCE [LARGE SCALE GENOMIC DNA]</scope>
    <source>
        <strain evidence="7">kcgeb_sd</strain>
    </source>
</reference>
<keyword evidence="7" id="KW-1185">Reference proteome</keyword>
<evidence type="ECO:0000256" key="5">
    <source>
        <dbReference type="PROSITE-ProRule" id="PRU10015"/>
    </source>
</evidence>
<evidence type="ECO:0000313" key="6">
    <source>
        <dbReference type="EMBL" id="WWA46328.1"/>
    </source>
</evidence>
<dbReference type="GO" id="GO:0032259">
    <property type="term" value="P:methylation"/>
    <property type="evidence" value="ECO:0007669"/>
    <property type="project" value="UniProtKB-KW"/>
</dbReference>
<dbReference type="EMBL" id="CP144918">
    <property type="protein sequence ID" value="WWA46328.1"/>
    <property type="molecule type" value="Genomic_DNA"/>
</dbReference>
<dbReference type="PROSITE" id="PS01230">
    <property type="entry name" value="TRMA_1"/>
    <property type="match status" value="1"/>
</dbReference>
<evidence type="ECO:0000256" key="2">
    <source>
        <dbReference type="ARBA" id="ARBA00022679"/>
    </source>
</evidence>
<dbReference type="SUPFAM" id="SSF53335">
    <property type="entry name" value="S-adenosyl-L-methionine-dependent methyltransferases"/>
    <property type="match status" value="1"/>
</dbReference>
<comment type="similarity">
    <text evidence="4">Belongs to the class I-like SAM-binding methyltransferase superfamily. RNA M5U methyltransferase family.</text>
</comment>
<protein>
    <submittedName>
        <fullName evidence="6">RsmD family RNA methyltransferase</fullName>
    </submittedName>
</protein>
<dbReference type="RefSeq" id="WP_338445229.1">
    <property type="nucleotide sequence ID" value="NZ_CP144918.1"/>
</dbReference>
<dbReference type="InterPro" id="IPR029063">
    <property type="entry name" value="SAM-dependent_MTases_sf"/>
</dbReference>
<keyword evidence="3 4" id="KW-0949">S-adenosyl-L-methionine</keyword>
<dbReference type="InterPro" id="IPR030390">
    <property type="entry name" value="MeTrfase_TrmA_AS"/>
</dbReference>
<name>A0ABZ2D0S4_9SPHN</name>
<dbReference type="CDD" id="cd02440">
    <property type="entry name" value="AdoMet_MTases"/>
    <property type="match status" value="1"/>
</dbReference>
<keyword evidence="2 4" id="KW-0808">Transferase</keyword>
<proteinExistence type="inferred from homology"/>
<dbReference type="Proteomes" id="UP001335183">
    <property type="component" value="Chromosome"/>
</dbReference>
<dbReference type="Pfam" id="PF05958">
    <property type="entry name" value="tRNA_U5-meth_tr"/>
    <property type="match status" value="1"/>
</dbReference>
<feature type="active site" description="Nucleophile" evidence="4">
    <location>
        <position position="356"/>
    </location>
</feature>
<dbReference type="InterPro" id="IPR010280">
    <property type="entry name" value="U5_MeTrfase_fam"/>
</dbReference>
<evidence type="ECO:0000256" key="1">
    <source>
        <dbReference type="ARBA" id="ARBA00022603"/>
    </source>
</evidence>
<organism evidence="6 7">
    <name type="scientific">Pelagerythrobacter marensis</name>
    <dbReference type="NCBI Taxonomy" id="543877"/>
    <lineage>
        <taxon>Bacteria</taxon>
        <taxon>Pseudomonadati</taxon>
        <taxon>Pseudomonadota</taxon>
        <taxon>Alphaproteobacteria</taxon>
        <taxon>Sphingomonadales</taxon>
        <taxon>Erythrobacteraceae</taxon>
        <taxon>Pelagerythrobacter</taxon>
    </lineage>
</organism>
<keyword evidence="1 4" id="KW-0489">Methyltransferase</keyword>
<evidence type="ECO:0000313" key="7">
    <source>
        <dbReference type="Proteomes" id="UP001335183"/>
    </source>
</evidence>
<accession>A0ABZ2D0S4</accession>